<gene>
    <name evidence="1" type="ORF">VO63_36895</name>
</gene>
<dbReference type="OrthoDB" id="3536267at2"/>
<name>A0A2P2GC06_STREW</name>
<reference evidence="1 2" key="1">
    <citation type="submission" date="2015-05" db="EMBL/GenBank/DDBJ databases">
        <title>Draft Genome assembly of Streptomyces showdoensis.</title>
        <authorList>
            <person name="Thapa K.K."/>
            <person name="Metsa-Ketela M."/>
        </authorList>
    </citation>
    <scope>NUCLEOTIDE SEQUENCE [LARGE SCALE GENOMIC DNA]</scope>
    <source>
        <strain evidence="1 2">ATCC 15227</strain>
    </source>
</reference>
<evidence type="ECO:0000313" key="2">
    <source>
        <dbReference type="Proteomes" id="UP000265325"/>
    </source>
</evidence>
<proteinExistence type="predicted"/>
<organism evidence="1 2">
    <name type="scientific">Streptomyces showdoensis</name>
    <dbReference type="NCBI Taxonomy" id="68268"/>
    <lineage>
        <taxon>Bacteria</taxon>
        <taxon>Bacillati</taxon>
        <taxon>Actinomycetota</taxon>
        <taxon>Actinomycetes</taxon>
        <taxon>Kitasatosporales</taxon>
        <taxon>Streptomycetaceae</taxon>
        <taxon>Streptomyces</taxon>
    </lineage>
</organism>
<dbReference type="EMBL" id="LAQS01000157">
    <property type="protein sequence ID" value="KKZ68948.1"/>
    <property type="molecule type" value="Genomic_DNA"/>
</dbReference>
<dbReference type="RefSeq" id="WP_046912543.1">
    <property type="nucleotide sequence ID" value="NZ_LAQS01000157.1"/>
</dbReference>
<comment type="caution">
    <text evidence="1">The sequence shown here is derived from an EMBL/GenBank/DDBJ whole genome shotgun (WGS) entry which is preliminary data.</text>
</comment>
<evidence type="ECO:0000313" key="1">
    <source>
        <dbReference type="EMBL" id="KKZ68948.1"/>
    </source>
</evidence>
<dbReference type="Proteomes" id="UP000265325">
    <property type="component" value="Unassembled WGS sequence"/>
</dbReference>
<keyword evidence="2" id="KW-1185">Reference proteome</keyword>
<protein>
    <submittedName>
        <fullName evidence="1">Uncharacterized protein</fullName>
    </submittedName>
</protein>
<accession>A0A2P2GC06</accession>
<dbReference type="AlphaFoldDB" id="A0A2P2GC06"/>
<sequence length="91" mass="9753">MTNTSRLGQIVHYKLSEHDVQQANQLVAPLNAAGWQNLNKPHPGDVCPAMILRDFGTSANLKVFLDGGQGAELWATSCPEGDGEGNWVPAP</sequence>